<sequence>MELHYILNIHLILIYINSPVDENHCQLAEQPDLQSKISELTSAHAQLEQNQHETNKLIQDLTSDKENLTKHLQNTSETLKTLIENLKKHETLGPKLQNLPIEDPDSIPTALTQLIQIFQSETDTLTYKLHRAADYAEEQTAKLETQTQTSEELTHHHETKILNLIHQIQAFENERDSLIDNATQHKQQVTNATLELQKHQFACNNLAMENEELKIQLSLLNEQLSEKDQELSQLATEKMAAEESLSAKLENKPDDESLSILLRKFEKEAADREIRLKMALDDLEMEKVMRQSTSESEAGWIKKFEESNMLVSQLQLIIAESDEEKRRDKHLLEDMRVEYEETSGKLAHELGIYQEGEMRLREELGVLQARQFDDRKRIVDELAKLEETVEILSRDKEELQQKLEIDVKLKDEEIQELKLIQVEKLTDLRDKTSESVGCLKEKIEKQAEELEDLKLQVSGSKEKETEIKNGCQLEIETYEEQIKLLQVEKEDLLVKLSESCLESDNLKEARQILQLESQKMADEFEKSRKILEENGKNVCQMEIESYDKEIKLLQAEKEDLLVKFTECCRERENLKEQSRILLLESEKMADEFEKNRKLLEEKELKIKNGCQQEMESYEEQMKLLQAEKEDLLAKFTESCRERDDFKELSRVLQMDTNKLAGDYENCRKMLGVKELELNEFRFSVEGKDNQIEQLEKLKIELIDKCDKSRNEFDNEKECLIKEIEDVKRKNKAKWEQREKDWSEEMNGKMMDLKKKAEQKLSQIKVGLQVQLCCSNVSA</sequence>
<dbReference type="EMBL" id="JH430549">
    <property type="status" value="NOT_ANNOTATED_CDS"/>
    <property type="molecule type" value="Genomic_DNA"/>
</dbReference>
<organism evidence="2 3">
    <name type="scientific">Strigamia maritima</name>
    <name type="common">European centipede</name>
    <name type="synonym">Geophilus maritimus</name>
    <dbReference type="NCBI Taxonomy" id="126957"/>
    <lineage>
        <taxon>Eukaryota</taxon>
        <taxon>Metazoa</taxon>
        <taxon>Ecdysozoa</taxon>
        <taxon>Arthropoda</taxon>
        <taxon>Myriapoda</taxon>
        <taxon>Chilopoda</taxon>
        <taxon>Pleurostigmophora</taxon>
        <taxon>Geophilomorpha</taxon>
        <taxon>Linotaeniidae</taxon>
        <taxon>Strigamia</taxon>
    </lineage>
</organism>
<name>T1IKK6_STRMM</name>
<dbReference type="AlphaFoldDB" id="T1IKK6"/>
<dbReference type="EnsemblMetazoa" id="SMAR001456-RA">
    <property type="protein sequence ID" value="SMAR001456-PA"/>
    <property type="gene ID" value="SMAR001456"/>
</dbReference>
<feature type="coiled-coil region" evidence="1">
    <location>
        <begin position="44"/>
        <end position="92"/>
    </location>
</feature>
<feature type="coiled-coil region" evidence="1">
    <location>
        <begin position="375"/>
        <end position="402"/>
    </location>
</feature>
<evidence type="ECO:0000313" key="3">
    <source>
        <dbReference type="Proteomes" id="UP000014500"/>
    </source>
</evidence>
<dbReference type="HOGENOM" id="CLU_359940_0_0_1"/>
<keyword evidence="1" id="KW-0175">Coiled coil</keyword>
<feature type="coiled-coil region" evidence="1">
    <location>
        <begin position="684"/>
        <end position="729"/>
    </location>
</feature>
<proteinExistence type="predicted"/>
<protein>
    <submittedName>
        <fullName evidence="2">Uncharacterized protein</fullName>
    </submittedName>
</protein>
<feature type="coiled-coil region" evidence="1">
    <location>
        <begin position="161"/>
        <end position="244"/>
    </location>
</feature>
<evidence type="ECO:0000313" key="2">
    <source>
        <dbReference type="EnsemblMetazoa" id="SMAR001456-PA"/>
    </source>
</evidence>
<keyword evidence="3" id="KW-1185">Reference proteome</keyword>
<reference evidence="3" key="1">
    <citation type="submission" date="2011-05" db="EMBL/GenBank/DDBJ databases">
        <authorList>
            <person name="Richards S.R."/>
            <person name="Qu J."/>
            <person name="Jiang H."/>
            <person name="Jhangiani S.N."/>
            <person name="Agravi P."/>
            <person name="Goodspeed R."/>
            <person name="Gross S."/>
            <person name="Mandapat C."/>
            <person name="Jackson L."/>
            <person name="Mathew T."/>
            <person name="Pu L."/>
            <person name="Thornton R."/>
            <person name="Saada N."/>
            <person name="Wilczek-Boney K.B."/>
            <person name="Lee S."/>
            <person name="Kovar C."/>
            <person name="Wu Y."/>
            <person name="Scherer S.E."/>
            <person name="Worley K.C."/>
            <person name="Muzny D.M."/>
            <person name="Gibbs R."/>
        </authorList>
    </citation>
    <scope>NUCLEOTIDE SEQUENCE</scope>
    <source>
        <strain evidence="3">Brora</strain>
    </source>
</reference>
<accession>T1IKK6</accession>
<reference evidence="2" key="2">
    <citation type="submission" date="2015-02" db="UniProtKB">
        <authorList>
            <consortium name="EnsemblMetazoa"/>
        </authorList>
    </citation>
    <scope>IDENTIFICATION</scope>
</reference>
<dbReference type="PhylomeDB" id="T1IKK6"/>
<dbReference type="Proteomes" id="UP000014500">
    <property type="component" value="Unassembled WGS sequence"/>
</dbReference>
<dbReference type="STRING" id="126957.T1IKK6"/>
<feature type="coiled-coil region" evidence="1">
    <location>
        <begin position="436"/>
        <end position="634"/>
    </location>
</feature>
<evidence type="ECO:0000256" key="1">
    <source>
        <dbReference type="SAM" id="Coils"/>
    </source>
</evidence>
<dbReference type="OMA" id="HHEQIIP"/>